<keyword evidence="3" id="KW-1278">Translocase</keyword>
<dbReference type="Proteomes" id="UP000738826">
    <property type="component" value="Unassembled WGS sequence"/>
</dbReference>
<keyword evidence="5" id="KW-0408">Iron</keyword>
<dbReference type="PROSITE" id="PS01150">
    <property type="entry name" value="COMPLEX1_20K"/>
    <property type="match status" value="1"/>
</dbReference>
<dbReference type="FunFam" id="3.40.50.12280:FF:000002">
    <property type="entry name" value="NADH-quinone oxidoreductase subunit B"/>
    <property type="match status" value="1"/>
</dbReference>
<keyword evidence="4 5" id="KW-0520">NAD</keyword>
<dbReference type="GO" id="GO:0051539">
    <property type="term" value="F:4 iron, 4 sulfur cluster binding"/>
    <property type="evidence" value="ECO:0007669"/>
    <property type="project" value="UniProtKB-KW"/>
</dbReference>
<dbReference type="GO" id="GO:0046872">
    <property type="term" value="F:metal ion binding"/>
    <property type="evidence" value="ECO:0007669"/>
    <property type="project" value="UniProtKB-KW"/>
</dbReference>
<evidence type="ECO:0000313" key="7">
    <source>
        <dbReference type="EMBL" id="NCN64574.1"/>
    </source>
</evidence>
<comment type="caution">
    <text evidence="8">The sequence shown here is derived from an EMBL/GenBank/DDBJ whole genome shotgun (WGS) entry which is preliminary data.</text>
</comment>
<reference evidence="8" key="1">
    <citation type="submission" date="2019-11" db="EMBL/GenBank/DDBJ databases">
        <title>Lipid analysis of CO2-rich subsurface aquifers suggests an autotrophy-based deep biosphere with lysolipids enriched in CPR bacteria.</title>
        <authorList>
            <person name="Probst A.J."/>
            <person name="Elling F.J."/>
            <person name="Castelle C.J."/>
            <person name="Zhu Q."/>
            <person name="Elvert M."/>
            <person name="Birarda G."/>
            <person name="Holman H.-Y."/>
            <person name="Lane K.R."/>
            <person name="Ladd B."/>
            <person name="Ryan M.C."/>
            <person name="Woyke T."/>
            <person name="Hinrichs K.-U."/>
            <person name="Banfield J.F."/>
        </authorList>
    </citation>
    <scope>NUCLEOTIDE SEQUENCE</scope>
    <source>
        <strain evidence="7">CG_2015-01_33_1645</strain>
        <strain evidence="8">CG_2015-04_33_537</strain>
    </source>
</reference>
<evidence type="ECO:0000256" key="5">
    <source>
        <dbReference type="RuleBase" id="RU004464"/>
    </source>
</evidence>
<dbReference type="NCBIfam" id="TIGR01957">
    <property type="entry name" value="nuoB_fam"/>
    <property type="match status" value="1"/>
</dbReference>
<dbReference type="HAMAP" id="MF_01356">
    <property type="entry name" value="NDH1_NuoB"/>
    <property type="match status" value="1"/>
</dbReference>
<dbReference type="Proteomes" id="UP000768163">
    <property type="component" value="Unassembled WGS sequence"/>
</dbReference>
<keyword evidence="5" id="KW-0479">Metal-binding</keyword>
<organism evidence="8 9">
    <name type="scientific">Candidatus Altarchaeum hamiconexum</name>
    <dbReference type="NCBI Taxonomy" id="1803513"/>
    <lineage>
        <taxon>Archaea</taxon>
        <taxon>Candidatus Altarchaeota</taxon>
        <taxon>Candidatus Altiarchaeia</taxon>
        <taxon>Candidatus Altarchaeales</taxon>
        <taxon>Candidatus Altarchaeaceae</taxon>
        <taxon>Candidatus Altarchaeum</taxon>
    </lineage>
</organism>
<dbReference type="Pfam" id="PF01058">
    <property type="entry name" value="Oxidored_q6"/>
    <property type="match status" value="1"/>
</dbReference>
<evidence type="ECO:0000256" key="4">
    <source>
        <dbReference type="ARBA" id="ARBA00023027"/>
    </source>
</evidence>
<dbReference type="GO" id="GO:0045271">
    <property type="term" value="C:respiratory chain complex I"/>
    <property type="evidence" value="ECO:0007669"/>
    <property type="project" value="TreeGrafter"/>
</dbReference>
<dbReference type="Gene3D" id="3.40.50.12280">
    <property type="match status" value="1"/>
</dbReference>
<evidence type="ECO:0000313" key="8">
    <source>
        <dbReference type="EMBL" id="NCS90968.1"/>
    </source>
</evidence>
<dbReference type="InterPro" id="IPR006138">
    <property type="entry name" value="NADH_UQ_OxRdtase_20Kd_su"/>
</dbReference>
<protein>
    <submittedName>
        <fullName evidence="8">NADH-quinone oxidoreductase subunit B</fullName>
    </submittedName>
</protein>
<evidence type="ECO:0000256" key="1">
    <source>
        <dbReference type="ARBA" id="ARBA00009173"/>
    </source>
</evidence>
<keyword evidence="5" id="KW-0004">4Fe-4S</keyword>
<gene>
    <name evidence="8" type="ORF">GW779_00885</name>
    <name evidence="7" type="ORF">GW910_00625</name>
</gene>
<dbReference type="NCBIfam" id="NF005012">
    <property type="entry name" value="PRK06411.1"/>
    <property type="match status" value="1"/>
</dbReference>
<accession>A0A8J7YXT9</accession>
<proteinExistence type="inferred from homology"/>
<dbReference type="GO" id="GO:0009060">
    <property type="term" value="P:aerobic respiration"/>
    <property type="evidence" value="ECO:0007669"/>
    <property type="project" value="TreeGrafter"/>
</dbReference>
<keyword evidence="2" id="KW-0813">Transport</keyword>
<sequence length="187" mass="21122">METLIPDKKIHDGKKAEEYEFENIILTSVDKVLSWARYSSMWPFTFSTACCAIEMMAAAGSHNDLSRFGMEVFRATPRQADLMIVAGTITYKMAPRVRRLYDQMPEPKYVIAMGACATSGGPFHMSYGVMNGVDKIIPVDIYIPGCPPKLEALIDGILKLRERIKEDKHLTRKVNEVIKSVKNMRSK</sequence>
<dbReference type="EMBL" id="JAACVF010000016">
    <property type="protein sequence ID" value="NCN64574.1"/>
    <property type="molecule type" value="Genomic_DNA"/>
</dbReference>
<dbReference type="PANTHER" id="PTHR11995">
    <property type="entry name" value="NADH DEHYDROGENASE"/>
    <property type="match status" value="1"/>
</dbReference>
<evidence type="ECO:0000256" key="2">
    <source>
        <dbReference type="ARBA" id="ARBA00022448"/>
    </source>
</evidence>
<dbReference type="AlphaFoldDB" id="A0A8J7YXT9"/>
<dbReference type="GO" id="GO:0015990">
    <property type="term" value="P:electron transport coupled proton transport"/>
    <property type="evidence" value="ECO:0007669"/>
    <property type="project" value="TreeGrafter"/>
</dbReference>
<dbReference type="PANTHER" id="PTHR11995:SF14">
    <property type="entry name" value="NADH DEHYDROGENASE [UBIQUINONE] IRON-SULFUR PROTEIN 7, MITOCHONDRIAL"/>
    <property type="match status" value="1"/>
</dbReference>
<evidence type="ECO:0000259" key="6">
    <source>
        <dbReference type="Pfam" id="PF01058"/>
    </source>
</evidence>
<keyword evidence="5" id="KW-0411">Iron-sulfur</keyword>
<dbReference type="GO" id="GO:0008137">
    <property type="term" value="F:NADH dehydrogenase (ubiquinone) activity"/>
    <property type="evidence" value="ECO:0007669"/>
    <property type="project" value="InterPro"/>
</dbReference>
<dbReference type="GO" id="GO:0048038">
    <property type="term" value="F:quinone binding"/>
    <property type="evidence" value="ECO:0007669"/>
    <property type="project" value="InterPro"/>
</dbReference>
<dbReference type="InterPro" id="IPR006137">
    <property type="entry name" value="NADH_UbQ_OxRdtase-like_20kDa"/>
</dbReference>
<dbReference type="EMBL" id="JAACQH010000013">
    <property type="protein sequence ID" value="NCS90968.1"/>
    <property type="molecule type" value="Genomic_DNA"/>
</dbReference>
<feature type="domain" description="NADH:ubiquinone oxidoreductase-like 20kDa subunit" evidence="6">
    <location>
        <begin position="50"/>
        <end position="160"/>
    </location>
</feature>
<dbReference type="SUPFAM" id="SSF56770">
    <property type="entry name" value="HydA/Nqo6-like"/>
    <property type="match status" value="1"/>
</dbReference>
<evidence type="ECO:0000256" key="3">
    <source>
        <dbReference type="ARBA" id="ARBA00022967"/>
    </source>
</evidence>
<evidence type="ECO:0000313" key="9">
    <source>
        <dbReference type="Proteomes" id="UP000738826"/>
    </source>
</evidence>
<name>A0A8J7YXT9_9ARCH</name>
<comment type="similarity">
    <text evidence="1 5">Belongs to the complex I 20 kDa subunit family.</text>
</comment>